<dbReference type="GO" id="GO:0005886">
    <property type="term" value="C:plasma membrane"/>
    <property type="evidence" value="ECO:0007669"/>
    <property type="project" value="UniProtKB-SubCell"/>
</dbReference>
<accession>A0A4S4AVI0</accession>
<comment type="similarity">
    <text evidence="2">Belongs to the CDP-glycerol glycerophosphotransferase family.</text>
</comment>
<dbReference type="InterPro" id="IPR007554">
    <property type="entry name" value="Glycerophosphate_synth"/>
</dbReference>
<protein>
    <recommendedName>
        <fullName evidence="10">CDP-glycerol:poly(Glycerophosphate) glycerophosphotransferase</fullName>
    </recommendedName>
</protein>
<dbReference type="GO" id="GO:0047355">
    <property type="term" value="F:CDP-glycerol glycerophosphotransferase activity"/>
    <property type="evidence" value="ECO:0007669"/>
    <property type="project" value="InterPro"/>
</dbReference>
<comment type="subcellular location">
    <subcellularLocation>
        <location evidence="1">Cell membrane</location>
        <topology evidence="1">Peripheral membrane protein</topology>
    </subcellularLocation>
</comment>
<dbReference type="SUPFAM" id="SSF53756">
    <property type="entry name" value="UDP-Glycosyltransferase/glycogen phosphorylase"/>
    <property type="match status" value="1"/>
</dbReference>
<evidence type="ECO:0000256" key="4">
    <source>
        <dbReference type="ARBA" id="ARBA00022679"/>
    </source>
</evidence>
<keyword evidence="7" id="KW-1133">Transmembrane helix</keyword>
<reference evidence="8 9" key="1">
    <citation type="submission" date="2019-04" db="EMBL/GenBank/DDBJ databases">
        <title>Azoarcus nasutitermitis sp. nov. isolated from termite nest.</title>
        <authorList>
            <person name="Lin S.-Y."/>
            <person name="Hameed A."/>
            <person name="Hsu Y.-H."/>
            <person name="Young C.-C."/>
        </authorList>
    </citation>
    <scope>NUCLEOTIDE SEQUENCE [LARGE SCALE GENOMIC DNA]</scope>
    <source>
        <strain evidence="8 9">CC-YHH838</strain>
    </source>
</reference>
<keyword evidence="4" id="KW-0808">Transferase</keyword>
<dbReference type="OrthoDB" id="8564828at2"/>
<evidence type="ECO:0000256" key="5">
    <source>
        <dbReference type="ARBA" id="ARBA00022944"/>
    </source>
</evidence>
<gene>
    <name evidence="8" type="ORF">E6C76_15695</name>
</gene>
<proteinExistence type="inferred from homology"/>
<keyword evidence="3" id="KW-1003">Cell membrane</keyword>
<keyword evidence="6 7" id="KW-0472">Membrane</keyword>
<name>A0A4S4AVI0_9RHOO</name>
<dbReference type="InterPro" id="IPR051612">
    <property type="entry name" value="Teichoic_Acid_Biosynth"/>
</dbReference>
<evidence type="ECO:0000256" key="3">
    <source>
        <dbReference type="ARBA" id="ARBA00022475"/>
    </source>
</evidence>
<dbReference type="GO" id="GO:0019350">
    <property type="term" value="P:teichoic acid biosynthetic process"/>
    <property type="evidence" value="ECO:0007669"/>
    <property type="project" value="UniProtKB-KW"/>
</dbReference>
<dbReference type="InterPro" id="IPR043149">
    <property type="entry name" value="TagF_N"/>
</dbReference>
<evidence type="ECO:0008006" key="10">
    <source>
        <dbReference type="Google" id="ProtNLM"/>
    </source>
</evidence>
<dbReference type="RefSeq" id="WP_136349162.1">
    <property type="nucleotide sequence ID" value="NZ_SSOC01000005.1"/>
</dbReference>
<evidence type="ECO:0000256" key="7">
    <source>
        <dbReference type="SAM" id="Phobius"/>
    </source>
</evidence>
<comment type="caution">
    <text evidence="8">The sequence shown here is derived from an EMBL/GenBank/DDBJ whole genome shotgun (WGS) entry which is preliminary data.</text>
</comment>
<feature type="transmembrane region" description="Helical" evidence="7">
    <location>
        <begin position="14"/>
        <end position="34"/>
    </location>
</feature>
<dbReference type="PANTHER" id="PTHR37316">
    <property type="entry name" value="TEICHOIC ACID GLYCEROL-PHOSPHATE PRIMASE"/>
    <property type="match status" value="1"/>
</dbReference>
<dbReference type="Pfam" id="PF04464">
    <property type="entry name" value="Glyphos_transf"/>
    <property type="match status" value="1"/>
</dbReference>
<dbReference type="Proteomes" id="UP000308430">
    <property type="component" value="Unassembled WGS sequence"/>
</dbReference>
<dbReference type="Gene3D" id="3.40.50.12580">
    <property type="match status" value="1"/>
</dbReference>
<keyword evidence="7" id="KW-0812">Transmembrane</keyword>
<dbReference type="InterPro" id="IPR043148">
    <property type="entry name" value="TagF_C"/>
</dbReference>
<evidence type="ECO:0000313" key="8">
    <source>
        <dbReference type="EMBL" id="THF64006.1"/>
    </source>
</evidence>
<keyword evidence="5" id="KW-0777">Teichoic acid biosynthesis</keyword>
<evidence type="ECO:0000313" key="9">
    <source>
        <dbReference type="Proteomes" id="UP000308430"/>
    </source>
</evidence>
<evidence type="ECO:0000256" key="2">
    <source>
        <dbReference type="ARBA" id="ARBA00010488"/>
    </source>
</evidence>
<sequence length="429" mass="49439">MSASSLWHDTKTNIAEIFSGLAGWILIAPVAALVPRRLDWIAVIGRESGEFVDNTKYFFIDVATDKTNGLRIVHVTGLPEVARAVLDQGFEAMVYPSLRAIWFLMRCGSVVVDSIEWYQKWRRFFLIRARLVQFWHGVGFKRIEFDKWRNEAPGKKILSSRWVLWPRMARRYLYGRAIRFDAVVCTSVFYRDNVFAKAFRSRHLPITGYPRNGFRNEHPLDWINADITARDKLEVCRSGDRKLVFVAPTYRHTPGVPLGLDPGQITKLDEFCELHGFEFVFKFHPYERGGAAVAGRHLHVLNPHSDAYPLLPYMSCLITDYSSIYMDYLLLDRPVYFLVPDFRQYVSGDREIQFDFESMTPGPKFENWDGLLGGILQGESAHWQQRRLNLCQLAFDGHPQADSSILLLGFMRDQGWIPALHPTLGNGTR</sequence>
<dbReference type="PANTHER" id="PTHR37316:SF3">
    <property type="entry name" value="TEICHOIC ACID GLYCEROL-PHOSPHATE TRANSFERASE"/>
    <property type="match status" value="1"/>
</dbReference>
<evidence type="ECO:0000256" key="1">
    <source>
        <dbReference type="ARBA" id="ARBA00004202"/>
    </source>
</evidence>
<dbReference type="AlphaFoldDB" id="A0A4S4AVI0"/>
<evidence type="ECO:0000256" key="6">
    <source>
        <dbReference type="ARBA" id="ARBA00023136"/>
    </source>
</evidence>
<dbReference type="Gene3D" id="3.40.50.11820">
    <property type="match status" value="1"/>
</dbReference>
<organism evidence="8 9">
    <name type="scientific">Pseudothauera nasutitermitis</name>
    <dbReference type="NCBI Taxonomy" id="2565930"/>
    <lineage>
        <taxon>Bacteria</taxon>
        <taxon>Pseudomonadati</taxon>
        <taxon>Pseudomonadota</taxon>
        <taxon>Betaproteobacteria</taxon>
        <taxon>Rhodocyclales</taxon>
        <taxon>Zoogloeaceae</taxon>
        <taxon>Pseudothauera</taxon>
    </lineage>
</organism>
<keyword evidence="9" id="KW-1185">Reference proteome</keyword>
<dbReference type="EMBL" id="SSOC01000005">
    <property type="protein sequence ID" value="THF64006.1"/>
    <property type="molecule type" value="Genomic_DNA"/>
</dbReference>